<feature type="non-terminal residue" evidence="1">
    <location>
        <position position="1"/>
    </location>
</feature>
<keyword evidence="2" id="KW-1185">Reference proteome</keyword>
<evidence type="ECO:0000313" key="2">
    <source>
        <dbReference type="Proteomes" id="UP001642484"/>
    </source>
</evidence>
<feature type="non-terminal residue" evidence="1">
    <location>
        <position position="136"/>
    </location>
</feature>
<sequence>VEIGEDNFTFDDEDLEVEDEDDSWFDDMVAKELKSNSVVLVETPVETPLTDTVIEEDSQPPFDPKESTPEGARPVARPLTAAATTAVIELTDSPVMKCEANQVAESSARRTAGTNALEIQKLKDKLQELEKVISRV</sequence>
<gene>
    <name evidence="1" type="ORF">CCMP2556_LOCUS6768</name>
</gene>
<reference evidence="1 2" key="1">
    <citation type="submission" date="2024-02" db="EMBL/GenBank/DDBJ databases">
        <authorList>
            <person name="Chen Y."/>
            <person name="Shah S."/>
            <person name="Dougan E. K."/>
            <person name="Thang M."/>
            <person name="Chan C."/>
        </authorList>
    </citation>
    <scope>NUCLEOTIDE SEQUENCE [LARGE SCALE GENOMIC DNA]</scope>
</reference>
<proteinExistence type="predicted"/>
<evidence type="ECO:0000313" key="1">
    <source>
        <dbReference type="EMBL" id="CAK9002241.1"/>
    </source>
</evidence>
<accession>A0ABP0II20</accession>
<name>A0ABP0II20_9DINO</name>
<dbReference type="EMBL" id="CAXAMN010002969">
    <property type="protein sequence ID" value="CAK9002241.1"/>
    <property type="molecule type" value="Genomic_DNA"/>
</dbReference>
<organism evidence="1 2">
    <name type="scientific">Durusdinium trenchii</name>
    <dbReference type="NCBI Taxonomy" id="1381693"/>
    <lineage>
        <taxon>Eukaryota</taxon>
        <taxon>Sar</taxon>
        <taxon>Alveolata</taxon>
        <taxon>Dinophyceae</taxon>
        <taxon>Suessiales</taxon>
        <taxon>Symbiodiniaceae</taxon>
        <taxon>Durusdinium</taxon>
    </lineage>
</organism>
<comment type="caution">
    <text evidence="1">The sequence shown here is derived from an EMBL/GenBank/DDBJ whole genome shotgun (WGS) entry which is preliminary data.</text>
</comment>
<protein>
    <submittedName>
        <fullName evidence="1">Uncharacterized protein</fullName>
    </submittedName>
</protein>
<dbReference type="Proteomes" id="UP001642484">
    <property type="component" value="Unassembled WGS sequence"/>
</dbReference>